<evidence type="ECO:0000256" key="11">
    <source>
        <dbReference type="SAM" id="MobiDB-lite"/>
    </source>
</evidence>
<evidence type="ECO:0000256" key="5">
    <source>
        <dbReference type="ARBA" id="ARBA00022801"/>
    </source>
</evidence>
<dbReference type="Gene3D" id="3.40.50.1700">
    <property type="entry name" value="Glycoside hydrolase family 3 C-terminal domain"/>
    <property type="match status" value="1"/>
</dbReference>
<dbReference type="InterPro" id="IPR017853">
    <property type="entry name" value="GH"/>
</dbReference>
<sequence>MADIDVDAVLQTLTLEEKVSLLAGSSFWGTTAIPGKNVPSITMTDGPNGTRGVRLDGSTRAACFPAASSIAATFDGDIAERIGVALAEEATTKGARCLLAPTVCIQRHPLGGRNFETYSEDPLLSGTMARRMISGIQTTGSVAATIKHFVANEQEACRTTSDSRVTERALREIYLRPFELAIKSQAPPYAVMTSYNCLNGTHCDGNARLLDDILRGEWGWDGLVVSDWGGTNSVGEALTAGLDIEMPGPPRKRTWAAVQAALKAGEVTEATIDKRARSVLAFIKRVGGWEKITDSASSTVEQAVDRPEHRSLIRDAGSRGIVLLKNQDNILPINLTTTKNTQAKKPTVALIGLAKDALAHGGGSASVRPHYKISPWEAMHEALGETCNLVYAKGVRRLRLQPPIKTHEPPAEGADDRDDDPNPDTKPPGTVYGLDGKAGFTIRFYPATTDGQIVTGSEPNVVHGHPTSSYSPLGTQTSLNKVVEIVGDFTPAESGNHCLSCSGIGPTQVFIDDALVFDQATNAPDPMGALFAANTEPEFRHAFEQGRTYRLRIRTYPPTGLARLNLSILEGRSGARLGFSLASDRDSDTLLLKEAAEVAAAADVAIVFTGHDPQWETEGRDQDSFHLPLTQDELVATVAKAAPAGKTVVVNATGTPVAMPWLSDVGAVLQSWFLGQECGRSVVDVLTGAVNAEGHLPVSFPARLEDTPAFRNFGAELTDPKPIVNYDEGIFVGYRYYDRQPASVVNFPFGHGLSYTTFDVGAPSVSFQDGAEAAFVVNVPVVNSGAVQGGVALQLYIGRASPDVNPVTLPVDPNAHPIKTLAAYKKVRLASSTSENVGLTAAVRDFAYFDVATGQWVTEAGSYRLYVGVSATDIRQVADVTLDKQYVFTTSN</sequence>
<dbReference type="InterPro" id="IPR036881">
    <property type="entry name" value="Glyco_hydro_3_C_sf"/>
</dbReference>
<comment type="similarity">
    <text evidence="3 10">Belongs to the glycosyl hydrolase 3 family.</text>
</comment>
<feature type="region of interest" description="Disordered" evidence="11">
    <location>
        <begin position="401"/>
        <end position="432"/>
    </location>
</feature>
<evidence type="ECO:0000256" key="6">
    <source>
        <dbReference type="ARBA" id="ARBA00023180"/>
    </source>
</evidence>
<keyword evidence="6" id="KW-0325">Glycoprotein</keyword>
<feature type="compositionally biased region" description="Acidic residues" evidence="11">
    <location>
        <begin position="413"/>
        <end position="422"/>
    </location>
</feature>
<dbReference type="Pfam" id="PF01915">
    <property type="entry name" value="Glyco_hydro_3_C"/>
    <property type="match status" value="1"/>
</dbReference>
<comment type="caution">
    <text evidence="13">The sequence shown here is derived from an EMBL/GenBank/DDBJ whole genome shotgun (WGS) entry which is preliminary data.</text>
</comment>
<dbReference type="InterPro" id="IPR037524">
    <property type="entry name" value="PA14/GLEYA"/>
</dbReference>
<evidence type="ECO:0000256" key="1">
    <source>
        <dbReference type="ARBA" id="ARBA00000448"/>
    </source>
</evidence>
<dbReference type="PRINTS" id="PR00133">
    <property type="entry name" value="GLHYDRLASE3"/>
</dbReference>
<evidence type="ECO:0000313" key="14">
    <source>
        <dbReference type="Proteomes" id="UP001583186"/>
    </source>
</evidence>
<dbReference type="PROSITE" id="PS51820">
    <property type="entry name" value="PA14"/>
    <property type="match status" value="1"/>
</dbReference>
<dbReference type="Pfam" id="PF00933">
    <property type="entry name" value="Glyco_hydro_3"/>
    <property type="match status" value="1"/>
</dbReference>
<dbReference type="PANTHER" id="PTHR42715:SF3">
    <property type="entry name" value="BETA-GLUCOSIDASE B-RELATED"/>
    <property type="match status" value="1"/>
</dbReference>
<dbReference type="InterPro" id="IPR026891">
    <property type="entry name" value="Fn3-like"/>
</dbReference>
<dbReference type="SUPFAM" id="SSF52279">
    <property type="entry name" value="Beta-D-glucan exohydrolase, C-terminal domain"/>
    <property type="match status" value="1"/>
</dbReference>
<comment type="catalytic activity">
    <reaction evidence="1 10">
        <text>Hydrolysis of terminal, non-reducing beta-D-glucosyl residues with release of beta-D-glucose.</text>
        <dbReference type="EC" id="3.2.1.21"/>
    </reaction>
</comment>
<evidence type="ECO:0000259" key="12">
    <source>
        <dbReference type="PROSITE" id="PS51820"/>
    </source>
</evidence>
<dbReference type="PROSITE" id="PS00775">
    <property type="entry name" value="GLYCOSYL_HYDROL_F3"/>
    <property type="match status" value="1"/>
</dbReference>
<dbReference type="SMART" id="SM01217">
    <property type="entry name" value="Fn3_like"/>
    <property type="match status" value="1"/>
</dbReference>
<reference evidence="13 14" key="1">
    <citation type="journal article" date="2024" name="IMA Fungus">
        <title>IMA Genome - F19 : A genome assembly and annotation guide to empower mycologists, including annotated draft genome sequences of Ceratocystis pirilliformis, Diaporthe australafricana, Fusarium ophioides, Paecilomyces lecythidis, and Sporothrix stenoceras.</title>
        <authorList>
            <person name="Aylward J."/>
            <person name="Wilson A.M."/>
            <person name="Visagie C.M."/>
            <person name="Spraker J."/>
            <person name="Barnes I."/>
            <person name="Buitendag C."/>
            <person name="Ceriani C."/>
            <person name="Del Mar Angel L."/>
            <person name="du Plessis D."/>
            <person name="Fuchs T."/>
            <person name="Gasser K."/>
            <person name="Kramer D."/>
            <person name="Li W."/>
            <person name="Munsamy K."/>
            <person name="Piso A."/>
            <person name="Price J.L."/>
            <person name="Sonnekus B."/>
            <person name="Thomas C."/>
            <person name="van der Nest A."/>
            <person name="van Dijk A."/>
            <person name="van Heerden A."/>
            <person name="van Vuuren N."/>
            <person name="Yilmaz N."/>
            <person name="Duong T.A."/>
            <person name="van der Merwe N.A."/>
            <person name="Wingfield M.J."/>
            <person name="Wingfield B.D."/>
        </authorList>
    </citation>
    <scope>NUCLEOTIDE SEQUENCE [LARGE SCALE GENOMIC DNA]</scope>
    <source>
        <strain evidence="13 14">CMW 5346</strain>
    </source>
</reference>
<keyword evidence="14" id="KW-1185">Reference proteome</keyword>
<dbReference type="EMBL" id="JAWCUI010000040">
    <property type="protein sequence ID" value="KAL1893045.1"/>
    <property type="molecule type" value="Genomic_DNA"/>
</dbReference>
<keyword evidence="7 10" id="KW-0119">Carbohydrate metabolism</keyword>
<dbReference type="InterPro" id="IPR002772">
    <property type="entry name" value="Glyco_hydro_3_C"/>
</dbReference>
<evidence type="ECO:0000256" key="9">
    <source>
        <dbReference type="ARBA" id="ARBA00023326"/>
    </source>
</evidence>
<dbReference type="Pfam" id="PF07691">
    <property type="entry name" value="PA14"/>
    <property type="match status" value="1"/>
</dbReference>
<proteinExistence type="inferred from homology"/>
<evidence type="ECO:0000256" key="7">
    <source>
        <dbReference type="ARBA" id="ARBA00023277"/>
    </source>
</evidence>
<gene>
    <name evidence="13" type="ORF">Sste5346_006726</name>
</gene>
<dbReference type="Gene3D" id="2.60.120.260">
    <property type="entry name" value="Galactose-binding domain-like"/>
    <property type="match status" value="1"/>
</dbReference>
<evidence type="ECO:0000256" key="4">
    <source>
        <dbReference type="ARBA" id="ARBA00012744"/>
    </source>
</evidence>
<dbReference type="EC" id="3.2.1.21" evidence="4 10"/>
<dbReference type="Proteomes" id="UP001583186">
    <property type="component" value="Unassembled WGS sequence"/>
</dbReference>
<dbReference type="InterPro" id="IPR001764">
    <property type="entry name" value="Glyco_hydro_3_N"/>
</dbReference>
<dbReference type="PANTHER" id="PTHR42715">
    <property type="entry name" value="BETA-GLUCOSIDASE"/>
    <property type="match status" value="1"/>
</dbReference>
<dbReference type="SUPFAM" id="SSF51445">
    <property type="entry name" value="(Trans)glycosidases"/>
    <property type="match status" value="1"/>
</dbReference>
<comment type="pathway">
    <text evidence="2 10">Glycan metabolism; cellulose degradation.</text>
</comment>
<evidence type="ECO:0000256" key="8">
    <source>
        <dbReference type="ARBA" id="ARBA00023295"/>
    </source>
</evidence>
<keyword evidence="9 10" id="KW-0624">Polysaccharide degradation</keyword>
<dbReference type="InterPro" id="IPR013783">
    <property type="entry name" value="Ig-like_fold"/>
</dbReference>
<dbReference type="Pfam" id="PF14310">
    <property type="entry name" value="Fn3-like"/>
    <property type="match status" value="1"/>
</dbReference>
<dbReference type="Gene3D" id="3.20.20.300">
    <property type="entry name" value="Glycoside hydrolase, family 3, N-terminal domain"/>
    <property type="match status" value="1"/>
</dbReference>
<evidence type="ECO:0000313" key="13">
    <source>
        <dbReference type="EMBL" id="KAL1893045.1"/>
    </source>
</evidence>
<organism evidence="13 14">
    <name type="scientific">Sporothrix stenoceras</name>
    <dbReference type="NCBI Taxonomy" id="5173"/>
    <lineage>
        <taxon>Eukaryota</taxon>
        <taxon>Fungi</taxon>
        <taxon>Dikarya</taxon>
        <taxon>Ascomycota</taxon>
        <taxon>Pezizomycotina</taxon>
        <taxon>Sordariomycetes</taxon>
        <taxon>Sordariomycetidae</taxon>
        <taxon>Ophiostomatales</taxon>
        <taxon>Ophiostomataceae</taxon>
        <taxon>Sporothrix</taxon>
    </lineage>
</organism>
<dbReference type="InterPro" id="IPR036962">
    <property type="entry name" value="Glyco_hydro_3_N_sf"/>
</dbReference>
<dbReference type="InterPro" id="IPR011658">
    <property type="entry name" value="PA14_dom"/>
</dbReference>
<dbReference type="InterPro" id="IPR050288">
    <property type="entry name" value="Cellulose_deg_GH3"/>
</dbReference>
<protein>
    <recommendedName>
        <fullName evidence="4 10">beta-glucosidase</fullName>
        <ecNumber evidence="4 10">3.2.1.21</ecNumber>
    </recommendedName>
</protein>
<evidence type="ECO:0000256" key="3">
    <source>
        <dbReference type="ARBA" id="ARBA00005336"/>
    </source>
</evidence>
<accession>A0ABR3YY98</accession>
<keyword evidence="8 10" id="KW-0326">Glycosidase</keyword>
<dbReference type="InterPro" id="IPR019800">
    <property type="entry name" value="Glyco_hydro_3_AS"/>
</dbReference>
<dbReference type="SUPFAM" id="SSF56988">
    <property type="entry name" value="Anthrax protective antigen"/>
    <property type="match status" value="1"/>
</dbReference>
<dbReference type="Gene3D" id="2.60.40.10">
    <property type="entry name" value="Immunoglobulins"/>
    <property type="match status" value="1"/>
</dbReference>
<keyword evidence="5 10" id="KW-0378">Hydrolase</keyword>
<evidence type="ECO:0000256" key="10">
    <source>
        <dbReference type="RuleBase" id="RU361161"/>
    </source>
</evidence>
<feature type="domain" description="PA14" evidence="12">
    <location>
        <begin position="435"/>
        <end position="595"/>
    </location>
</feature>
<name>A0ABR3YY98_9PEZI</name>
<evidence type="ECO:0000256" key="2">
    <source>
        <dbReference type="ARBA" id="ARBA00004987"/>
    </source>
</evidence>